<dbReference type="eggNOG" id="ENOG5032VNJ">
    <property type="taxonomic scope" value="Bacteria"/>
</dbReference>
<organism evidence="1 2">
    <name type="scientific">Heliobacterium modesticaldum (strain ATCC 51547 / Ice1)</name>
    <dbReference type="NCBI Taxonomy" id="498761"/>
    <lineage>
        <taxon>Bacteria</taxon>
        <taxon>Bacillati</taxon>
        <taxon>Bacillota</taxon>
        <taxon>Clostridia</taxon>
        <taxon>Eubacteriales</taxon>
        <taxon>Heliobacteriaceae</taxon>
        <taxon>Heliomicrobium</taxon>
    </lineage>
</organism>
<dbReference type="STRING" id="498761.HM1_0513"/>
<protein>
    <submittedName>
        <fullName evidence="1">Uncharacterized protein</fullName>
    </submittedName>
</protein>
<evidence type="ECO:0000313" key="1">
    <source>
        <dbReference type="EMBL" id="ABZ83127.1"/>
    </source>
</evidence>
<sequence length="235" mass="26290">MWLLAAFSASNLFSLKVSGATSSGGKSHLIPTPYVVKMALIDASFRLDGRGEEDFAWIRPLTIAFQVPEAVVVNNNFVKVLKEARDGDETYQQTVGLRQYVYWHGPIRIAFEIGGLSELQRERLSRLVTLVNYFGKRGSFVQYRGQEITAELEAGFSFDMNEPRKPGNGPLSREMLIQMMDDMGGSSGFDAFNSYSSSRQKLHEDRIFRPIVLVSVKEASSRGYTLYRALSPSPA</sequence>
<dbReference type="KEGG" id="hmo:HM1_0513"/>
<proteinExistence type="predicted"/>
<dbReference type="EMBL" id="CP000930">
    <property type="protein sequence ID" value="ABZ83127.1"/>
    <property type="molecule type" value="Genomic_DNA"/>
</dbReference>
<dbReference type="AlphaFoldDB" id="B0TFX0"/>
<accession>B0TFX0</accession>
<dbReference type="RefSeq" id="WP_012281428.1">
    <property type="nucleotide sequence ID" value="NC_010337.2"/>
</dbReference>
<evidence type="ECO:0000313" key="2">
    <source>
        <dbReference type="Proteomes" id="UP000008550"/>
    </source>
</evidence>
<dbReference type="HOGENOM" id="CLU_1199043_0_0_9"/>
<keyword evidence="2" id="KW-1185">Reference proteome</keyword>
<reference evidence="1 2" key="1">
    <citation type="journal article" date="2008" name="J. Bacteriol.">
        <title>The genome of Heliobacterium modesticaldum, a phototrophic representative of the Firmicutes containing the simplest photosynthetic apparatus.</title>
        <authorList>
            <person name="Sattley W.M."/>
            <person name="Madigan M.T."/>
            <person name="Swingley W.D."/>
            <person name="Cheung P.C."/>
            <person name="Clocksin K.M."/>
            <person name="Conrad A.L."/>
            <person name="Dejesa L.C."/>
            <person name="Honchak B.M."/>
            <person name="Jung D.O."/>
            <person name="Karbach L.E."/>
            <person name="Kurdoglu A."/>
            <person name="Lahiri S."/>
            <person name="Mastrian S.D."/>
            <person name="Page L.E."/>
            <person name="Taylor H.L."/>
            <person name="Wang Z.T."/>
            <person name="Raymond J."/>
            <person name="Chen M."/>
            <person name="Blankenship R.E."/>
            <person name="Touchman J.W."/>
        </authorList>
    </citation>
    <scope>NUCLEOTIDE SEQUENCE [LARGE SCALE GENOMIC DNA]</scope>
    <source>
        <strain evidence="2">ATCC 51547 / Ice1</strain>
    </source>
</reference>
<dbReference type="Proteomes" id="UP000008550">
    <property type="component" value="Chromosome"/>
</dbReference>
<gene>
    <name evidence="1" type="ORF">HM1_0513</name>
</gene>
<name>B0TFX0_HELMI</name>